<dbReference type="InterPro" id="IPR007542">
    <property type="entry name" value="MCP_C"/>
</dbReference>
<feature type="domain" description="RING-type" evidence="5">
    <location>
        <begin position="7"/>
        <end position="59"/>
    </location>
</feature>
<proteinExistence type="predicted"/>
<evidence type="ECO:0000256" key="4">
    <source>
        <dbReference type="PROSITE-ProRule" id="PRU00175"/>
    </source>
</evidence>
<keyword evidence="2" id="KW-0167">Capsid protein</keyword>
<dbReference type="InterPro" id="IPR038519">
    <property type="entry name" value="MCP_C_sf"/>
</dbReference>
<evidence type="ECO:0000313" key="6">
    <source>
        <dbReference type="EMBL" id="ARF12038.1"/>
    </source>
</evidence>
<dbReference type="SUPFAM" id="SSF57850">
    <property type="entry name" value="RING/U-box"/>
    <property type="match status" value="1"/>
</dbReference>
<dbReference type="EMBL" id="KY684110">
    <property type="protein sequence ID" value="ARF12038.1"/>
    <property type="molecule type" value="Genomic_DNA"/>
</dbReference>
<dbReference type="Gene3D" id="2.70.9.20">
    <property type="entry name" value="Major capsid protein Vp54"/>
    <property type="match status" value="1"/>
</dbReference>
<dbReference type="InterPro" id="IPR001841">
    <property type="entry name" value="Znf_RING"/>
</dbReference>
<dbReference type="GO" id="GO:0097602">
    <property type="term" value="F:cullin family protein binding"/>
    <property type="evidence" value="ECO:0007669"/>
    <property type="project" value="InterPro"/>
</dbReference>
<dbReference type="GO" id="GO:0008270">
    <property type="term" value="F:zinc ion binding"/>
    <property type="evidence" value="ECO:0007669"/>
    <property type="project" value="UniProtKB-KW"/>
</dbReference>
<reference evidence="6" key="1">
    <citation type="journal article" date="2017" name="Science">
        <title>Giant viruses with an expanded complement of translation system components.</title>
        <authorList>
            <person name="Schulz F."/>
            <person name="Yutin N."/>
            <person name="Ivanova N.N."/>
            <person name="Ortega D.R."/>
            <person name="Lee T.K."/>
            <person name="Vierheilig J."/>
            <person name="Daims H."/>
            <person name="Horn M."/>
            <person name="Wagner M."/>
            <person name="Jensen G.J."/>
            <person name="Kyrpides N.C."/>
            <person name="Koonin E.V."/>
            <person name="Woyke T."/>
        </authorList>
    </citation>
    <scope>NUCLEOTIDE SEQUENCE</scope>
    <source>
        <strain evidence="6">KNV1</strain>
    </source>
</reference>
<comment type="subcellular location">
    <subcellularLocation>
        <location evidence="1">Virion</location>
    </subcellularLocation>
</comment>
<keyword evidence="4" id="KW-0862">Zinc</keyword>
<dbReference type="Pfam" id="PF12861">
    <property type="entry name" value="zf-ANAPC11"/>
    <property type="match status" value="1"/>
</dbReference>
<evidence type="ECO:0000259" key="5">
    <source>
        <dbReference type="PROSITE" id="PS50089"/>
    </source>
</evidence>
<dbReference type="GO" id="GO:0031145">
    <property type="term" value="P:anaphase-promoting complex-dependent catabolic process"/>
    <property type="evidence" value="ECO:0007669"/>
    <property type="project" value="InterPro"/>
</dbReference>
<dbReference type="SUPFAM" id="SSF49749">
    <property type="entry name" value="Group II dsDNA viruses VP"/>
    <property type="match status" value="1"/>
</dbReference>
<dbReference type="GO" id="GO:0019028">
    <property type="term" value="C:viral capsid"/>
    <property type="evidence" value="ECO:0007669"/>
    <property type="project" value="UniProtKB-KW"/>
</dbReference>
<dbReference type="GO" id="GO:0061630">
    <property type="term" value="F:ubiquitin protein ligase activity"/>
    <property type="evidence" value="ECO:0007669"/>
    <property type="project" value="InterPro"/>
</dbReference>
<dbReference type="Pfam" id="PF04451">
    <property type="entry name" value="Capsid_NCLDV"/>
    <property type="match status" value="1"/>
</dbReference>
<dbReference type="InterPro" id="IPR016112">
    <property type="entry name" value="VP_dsDNA_II"/>
</dbReference>
<protein>
    <submittedName>
        <fullName evidence="6">NCLDV major capsid protein</fullName>
    </submittedName>
</protein>
<sequence length="151" mass="17643">MHIDEVCKYCLKDYDNSDNSDNSDIVYLSCEHYYHQHCLKEWILQCDYFNIASTCPCCRKKIDTTSIEKKFDNIKIKKNVPYLKSELKISNGILESYDGIEFISIIILFDHGINFYSFALYPGEYQPSGTCNFSRIDNANLNLWFNAKSIN</sequence>
<evidence type="ECO:0000256" key="3">
    <source>
        <dbReference type="ARBA" id="ARBA00022844"/>
    </source>
</evidence>
<accession>A0A1V0SK99</accession>
<name>A0A1V0SK99_9VIRU</name>
<evidence type="ECO:0000256" key="2">
    <source>
        <dbReference type="ARBA" id="ARBA00022561"/>
    </source>
</evidence>
<dbReference type="GO" id="GO:0005198">
    <property type="term" value="F:structural molecule activity"/>
    <property type="evidence" value="ECO:0007669"/>
    <property type="project" value="InterPro"/>
</dbReference>
<keyword evidence="4" id="KW-0479">Metal-binding</keyword>
<gene>
    <name evidence="6" type="ORF">Klosneuvirus_3_173</name>
</gene>
<keyword evidence="3" id="KW-0946">Virion</keyword>
<keyword evidence="4" id="KW-0863">Zinc-finger</keyword>
<organism evidence="6">
    <name type="scientific">Klosneuvirus KNV1</name>
    <dbReference type="NCBI Taxonomy" id="1977640"/>
    <lineage>
        <taxon>Viruses</taxon>
        <taxon>Varidnaviria</taxon>
        <taxon>Bamfordvirae</taxon>
        <taxon>Nucleocytoviricota</taxon>
        <taxon>Megaviricetes</taxon>
        <taxon>Imitervirales</taxon>
        <taxon>Mimiviridae</taxon>
        <taxon>Klosneuvirinae</taxon>
        <taxon>Klosneuvirus</taxon>
    </lineage>
</organism>
<evidence type="ECO:0000256" key="1">
    <source>
        <dbReference type="ARBA" id="ARBA00004328"/>
    </source>
</evidence>
<dbReference type="PROSITE" id="PS50089">
    <property type="entry name" value="ZF_RING_2"/>
    <property type="match status" value="1"/>
</dbReference>
<dbReference type="InterPro" id="IPR024991">
    <property type="entry name" value="RING-H2_APC11"/>
</dbReference>